<dbReference type="InterPro" id="IPR027417">
    <property type="entry name" value="P-loop_NTPase"/>
</dbReference>
<dbReference type="GO" id="GO:0000139">
    <property type="term" value="C:Golgi membrane"/>
    <property type="evidence" value="ECO:0007669"/>
    <property type="project" value="UniProtKB-SubCell"/>
</dbReference>
<organism evidence="5">
    <name type="scientific">Lupinus angustifolius</name>
    <name type="common">Narrow-leaved blue lupine</name>
    <dbReference type="NCBI Taxonomy" id="3871"/>
    <lineage>
        <taxon>Eukaryota</taxon>
        <taxon>Viridiplantae</taxon>
        <taxon>Streptophyta</taxon>
        <taxon>Embryophyta</taxon>
        <taxon>Tracheophyta</taxon>
        <taxon>Spermatophyta</taxon>
        <taxon>Magnoliopsida</taxon>
        <taxon>eudicotyledons</taxon>
        <taxon>Gunneridae</taxon>
        <taxon>Pentapetalae</taxon>
        <taxon>rosids</taxon>
        <taxon>fabids</taxon>
        <taxon>Fabales</taxon>
        <taxon>Fabaceae</taxon>
        <taxon>Papilionoideae</taxon>
        <taxon>50 kb inversion clade</taxon>
        <taxon>genistoids sensu lato</taxon>
        <taxon>core genistoids</taxon>
        <taxon>Genisteae</taxon>
        <taxon>Lupinus</taxon>
    </lineage>
</organism>
<dbReference type="AlphaFoldDB" id="A0A182BFC0"/>
<dbReference type="PANTHER" id="PTHR47980">
    <property type="entry name" value="LD44762P"/>
    <property type="match status" value="1"/>
</dbReference>
<comment type="subcellular location">
    <subcellularLocation>
        <location evidence="1">Golgi apparatus membrane</location>
    </subcellularLocation>
</comment>
<proteinExistence type="inferred from homology"/>
<accession>A0A182BFC0</accession>
<dbReference type="SUPFAM" id="SSF52540">
    <property type="entry name" value="P-loop containing nucleoside triphosphate hydrolases"/>
    <property type="match status" value="1"/>
</dbReference>
<evidence type="ECO:0000256" key="2">
    <source>
        <dbReference type="ARBA" id="ARBA00006270"/>
    </source>
</evidence>
<evidence type="ECO:0000256" key="1">
    <source>
        <dbReference type="ARBA" id="ARBA00004394"/>
    </source>
</evidence>
<dbReference type="EMBL" id="KU678220">
    <property type="protein sequence ID" value="AMK47991.1"/>
    <property type="molecule type" value="Genomic_DNA"/>
</dbReference>
<comment type="similarity">
    <text evidence="2">Belongs to the small GTPase superfamily. Rab family.</text>
</comment>
<dbReference type="Gene3D" id="3.40.50.300">
    <property type="entry name" value="P-loop containing nucleotide triphosphate hydrolases"/>
    <property type="match status" value="1"/>
</dbReference>
<dbReference type="GO" id="GO:0003924">
    <property type="term" value="F:GTPase activity"/>
    <property type="evidence" value="ECO:0007669"/>
    <property type="project" value="InterPro"/>
</dbReference>
<protein>
    <submittedName>
        <fullName evidence="5">Putative ras-like protein</fullName>
    </submittedName>
</protein>
<keyword evidence="3" id="KW-0547">Nucleotide-binding</keyword>
<dbReference type="InterPro" id="IPR001806">
    <property type="entry name" value="Small_GTPase"/>
</dbReference>
<keyword evidence="4" id="KW-0342">GTP-binding</keyword>
<evidence type="ECO:0000313" key="5">
    <source>
        <dbReference type="EMBL" id="AMK47991.1"/>
    </source>
</evidence>
<sequence>MALPPSRHRADYDYLIKLLLIGDNGKIDFKIKNYEVDGKRIKLQIWDTAGQERFRTIASGTYLWSFLMNYLTDVFETLKHCFVRH</sequence>
<evidence type="ECO:0000256" key="4">
    <source>
        <dbReference type="ARBA" id="ARBA00023134"/>
    </source>
</evidence>
<name>A0A182BFC0_LUPAN</name>
<dbReference type="GO" id="GO:0005525">
    <property type="term" value="F:GTP binding"/>
    <property type="evidence" value="ECO:0007669"/>
    <property type="project" value="UniProtKB-KW"/>
</dbReference>
<evidence type="ECO:0000256" key="3">
    <source>
        <dbReference type="ARBA" id="ARBA00022741"/>
    </source>
</evidence>
<dbReference type="InterPro" id="IPR050305">
    <property type="entry name" value="Small_GTPase_Rab"/>
</dbReference>
<dbReference type="SMART" id="SM00175">
    <property type="entry name" value="RAB"/>
    <property type="match status" value="1"/>
</dbReference>
<reference evidence="5" key="1">
    <citation type="journal article" date="2016" name="Chromosome Res.">
        <title>Integration of Lupinus angustifolius L. (narrow-leafed lupin) genome maps and comparative mapping within legumes.</title>
        <authorList>
            <person name="Wyrwa K."/>
            <person name="Ksiazkiewicz M."/>
            <person name="Szczepaniak A."/>
            <person name="Susek K."/>
            <person name="Podkowinski J."/>
            <person name="Naganowska B."/>
        </authorList>
    </citation>
    <scope>NUCLEOTIDE SEQUENCE</scope>
</reference>
<dbReference type="Pfam" id="PF00071">
    <property type="entry name" value="Ras"/>
    <property type="match status" value="1"/>
</dbReference>